<proteinExistence type="inferred from homology"/>
<keyword evidence="4" id="KW-1185">Reference proteome</keyword>
<evidence type="ECO:0000313" key="4">
    <source>
        <dbReference type="Proteomes" id="UP001230289"/>
    </source>
</evidence>
<accession>A0ABU0XH89</accession>
<protein>
    <submittedName>
        <fullName evidence="3">DUF222 domain-containing protein</fullName>
    </submittedName>
</protein>
<dbReference type="SMART" id="SM00507">
    <property type="entry name" value="HNHc"/>
    <property type="match status" value="1"/>
</dbReference>
<reference evidence="3 4" key="1">
    <citation type="submission" date="2023-08" db="EMBL/GenBank/DDBJ databases">
        <title>Microbacterium sp. nov., isolated from a waste landfill.</title>
        <authorList>
            <person name="Wen W."/>
        </authorList>
    </citation>
    <scope>NUCLEOTIDE SEQUENCE [LARGE SCALE GENOMIC DNA]</scope>
    <source>
        <strain evidence="3 4">ASV81</strain>
    </source>
</reference>
<dbReference type="CDD" id="cd00085">
    <property type="entry name" value="HNHc"/>
    <property type="match status" value="1"/>
</dbReference>
<dbReference type="Gene3D" id="1.10.30.50">
    <property type="match status" value="1"/>
</dbReference>
<dbReference type="Pfam" id="PF02720">
    <property type="entry name" value="DUF222"/>
    <property type="match status" value="1"/>
</dbReference>
<comment type="caution">
    <text evidence="3">The sequence shown here is derived from an EMBL/GenBank/DDBJ whole genome shotgun (WGS) entry which is preliminary data.</text>
</comment>
<evidence type="ECO:0000313" key="3">
    <source>
        <dbReference type="EMBL" id="MDQ4214497.1"/>
    </source>
</evidence>
<dbReference type="RefSeq" id="WP_308489441.1">
    <property type="nucleotide sequence ID" value="NZ_JAVFCB010000006.1"/>
</dbReference>
<sequence>MSSSLAPLLEAVALLERAWADAEGGSTLSRARLIAANEAIGLTRRRLEAVHAEVAAGIAHESRRELGPDGLAKQQGFRNPALFIASTTGSSTGDAARLMKVGEATAPRTNLIGEVLPAKLPHVRRALAVGRIGAATADLIVTFLDRMLLRAGRDRVAEAEVLLAEKAPGLSLDEVRRMLARLEAHLDPDGVEPREDDLRSQASVSMFQRGGMLHLTAVLDPERAAAVQTAIQGYVSAEFAAKRDGRDPDAPDADRRTVRQIQADALVHLAAHALSCDSEDSLSGATVIVRVGLDELRNGTGAGLIDGIEQPVGITTVRRMAAAGGVIPWVCGSRGEILDWGRRVRFFTTAQRLALAERDGGCARCGLPPGMTKAHHIRWWARDNGPTDLSNGVLLCETCHHLIHDVGWDIRIDGIGTRAKVWFIPPPHVDPSRTPRLGGRARTEPVAA</sequence>
<dbReference type="InterPro" id="IPR002711">
    <property type="entry name" value="HNH"/>
</dbReference>
<dbReference type="Pfam" id="PF01844">
    <property type="entry name" value="HNH"/>
    <property type="match status" value="1"/>
</dbReference>
<dbReference type="InterPro" id="IPR003615">
    <property type="entry name" value="HNH_nuc"/>
</dbReference>
<evidence type="ECO:0000256" key="1">
    <source>
        <dbReference type="ARBA" id="ARBA00023450"/>
    </source>
</evidence>
<gene>
    <name evidence="3" type="ORF">RBR11_11300</name>
</gene>
<dbReference type="EMBL" id="JAVFCB010000006">
    <property type="protein sequence ID" value="MDQ4214497.1"/>
    <property type="molecule type" value="Genomic_DNA"/>
</dbReference>
<name>A0ABU0XH89_9MICO</name>
<dbReference type="Proteomes" id="UP001230289">
    <property type="component" value="Unassembled WGS sequence"/>
</dbReference>
<comment type="similarity">
    <text evidence="1">Belongs to the Rv1128c/1148c/1588c/1702c/1945/3466 family.</text>
</comment>
<feature type="domain" description="HNH nuclease" evidence="2">
    <location>
        <begin position="350"/>
        <end position="401"/>
    </location>
</feature>
<evidence type="ECO:0000259" key="2">
    <source>
        <dbReference type="SMART" id="SM00507"/>
    </source>
</evidence>
<organism evidence="3 4">
    <name type="scientific">Microbacterium capsulatum</name>
    <dbReference type="NCBI Taxonomy" id="3041921"/>
    <lineage>
        <taxon>Bacteria</taxon>
        <taxon>Bacillati</taxon>
        <taxon>Actinomycetota</taxon>
        <taxon>Actinomycetes</taxon>
        <taxon>Micrococcales</taxon>
        <taxon>Microbacteriaceae</taxon>
        <taxon>Microbacterium</taxon>
    </lineage>
</organism>
<dbReference type="InterPro" id="IPR003870">
    <property type="entry name" value="DUF222"/>
</dbReference>